<proteinExistence type="evidence at transcript level"/>
<keyword evidence="1" id="KW-0808">Transferase</keyword>
<name>V9IHE1_APICE</name>
<reference evidence="1" key="1">
    <citation type="submission" date="2011-11" db="EMBL/GenBank/DDBJ databases">
        <title>Decoding the brain transcriptome of the Eastern honeybee (Apis cerana) based on pyrosequencing.</title>
        <authorList>
            <person name="Sun L."/>
            <person name="Zheng H."/>
            <person name="Wang Y."/>
            <person name="Xie X."/>
            <person name="Zhu Y."/>
            <person name="Gu W."/>
            <person name="Wang S."/>
        </authorList>
    </citation>
    <scope>NUCLEOTIDE SEQUENCE</scope>
    <source>
        <tissue evidence="1">Brain</tissue>
    </source>
</reference>
<protein>
    <submittedName>
        <fullName evidence="1">FMS-like tyrosine kinase 1</fullName>
    </submittedName>
</protein>
<organism evidence="1">
    <name type="scientific">Apis cerana</name>
    <name type="common">Indian honeybee</name>
    <dbReference type="NCBI Taxonomy" id="7461"/>
    <lineage>
        <taxon>Eukaryota</taxon>
        <taxon>Metazoa</taxon>
        <taxon>Ecdysozoa</taxon>
        <taxon>Arthropoda</taxon>
        <taxon>Hexapoda</taxon>
        <taxon>Insecta</taxon>
        <taxon>Pterygota</taxon>
        <taxon>Neoptera</taxon>
        <taxon>Endopterygota</taxon>
        <taxon>Hymenoptera</taxon>
        <taxon>Apocrita</taxon>
        <taxon>Aculeata</taxon>
        <taxon>Apoidea</taxon>
        <taxon>Anthophila</taxon>
        <taxon>Apidae</taxon>
        <taxon>Apis</taxon>
    </lineage>
</organism>
<sequence length="59" mass="6166">MTIEMSGHLTCSACNIIGCESQTETIFVSDGKGGFGIIELKDSVVEGDDLELICAASIL</sequence>
<dbReference type="AlphaFoldDB" id="V9IHE1"/>
<dbReference type="EMBL" id="JR043205">
    <property type="protein sequence ID" value="AEY59739.1"/>
    <property type="molecule type" value="mRNA"/>
</dbReference>
<gene>
    <name evidence="1" type="ORF">ACCB04412</name>
</gene>
<keyword evidence="1" id="KW-0418">Kinase</keyword>
<accession>V9IHE1</accession>
<evidence type="ECO:0000313" key="1">
    <source>
        <dbReference type="EMBL" id="AEY59739.1"/>
    </source>
</evidence>
<dbReference type="GO" id="GO:0016301">
    <property type="term" value="F:kinase activity"/>
    <property type="evidence" value="ECO:0007669"/>
    <property type="project" value="UniProtKB-KW"/>
</dbReference>